<dbReference type="Proteomes" id="UP000053370">
    <property type="component" value="Unassembled WGS sequence"/>
</dbReference>
<evidence type="ECO:0000313" key="2">
    <source>
        <dbReference type="EMBL" id="GAP40915.1"/>
    </source>
</evidence>
<gene>
    <name evidence="2" type="ORF">ATC1_13897</name>
</gene>
<dbReference type="OrthoDB" id="163601at2"/>
<protein>
    <submittedName>
        <fullName evidence="2">Uncharacterized protein</fullName>
    </submittedName>
</protein>
<dbReference type="STRING" id="1678840.ATC1_13897"/>
<reference evidence="2" key="1">
    <citation type="journal article" date="2015" name="Genome Announc.">
        <title>Draft Genome Sequence of Anaerolineae Strain TC1, a Novel Isolate from a Methanogenic Wastewater Treatment System.</title>
        <authorList>
            <person name="Matsuura N."/>
            <person name="Tourlousse D.M."/>
            <person name="Sun L."/>
            <person name="Toyonaga M."/>
            <person name="Kuroda K."/>
            <person name="Ohashi A."/>
            <person name="Cruz R."/>
            <person name="Yamaguchi T."/>
            <person name="Sekiguchi Y."/>
        </authorList>
    </citation>
    <scope>NUCLEOTIDE SEQUENCE [LARGE SCALE GENOMIC DNA]</scope>
    <source>
        <strain evidence="2">TC1</strain>
    </source>
</reference>
<keyword evidence="3" id="KW-1185">Reference proteome</keyword>
<dbReference type="EMBL" id="DF968181">
    <property type="protein sequence ID" value="GAP40915.1"/>
    <property type="molecule type" value="Genomic_DNA"/>
</dbReference>
<name>A0A0S7BWM6_9CHLR</name>
<dbReference type="RefSeq" id="WP_062281073.1">
    <property type="nucleotide sequence ID" value="NZ_DF968181.1"/>
</dbReference>
<dbReference type="AlphaFoldDB" id="A0A0S7BWM6"/>
<evidence type="ECO:0000313" key="3">
    <source>
        <dbReference type="Proteomes" id="UP000053370"/>
    </source>
</evidence>
<evidence type="ECO:0000256" key="1">
    <source>
        <dbReference type="SAM" id="Coils"/>
    </source>
</evidence>
<accession>A0A0S7BWM6</accession>
<organism evidence="2">
    <name type="scientific">Flexilinea flocculi</name>
    <dbReference type="NCBI Taxonomy" id="1678840"/>
    <lineage>
        <taxon>Bacteria</taxon>
        <taxon>Bacillati</taxon>
        <taxon>Chloroflexota</taxon>
        <taxon>Anaerolineae</taxon>
        <taxon>Anaerolineales</taxon>
        <taxon>Anaerolineaceae</taxon>
        <taxon>Flexilinea</taxon>
    </lineage>
</organism>
<sequence length="436" mass="49237">MVDLTLEEIHRNQSIRISREIIGQSEEHEQKMQANAQKLWENAHKHLVALLRLLDQDYDESCEKATRPLESFSDDDLAYLIHVRLRTLQGPASKKIEPEAINDLKQRLKELNQKYSDLERELIATQESKKNTQAEKVALEAHLAALRQIQKDEVAQDIQSPKSGTEESRDLTPVPDWVKIWQSSKNFEKTSAAIFIMGEMGIALRPSIIKQMAKRLSLSTANKNLDEALNWLMSPEGNEFPILVEQISGVVEQGSSSGGNQPAVLHLTQEGQVAYQVLSGKISKENEFDTLIRHHSSPEHTILNIQAGEILVDEGYRIQGRAQAINLSNGETYIPDIIAVDPKTGEVIFVEVERDVSKDQISRKTKWMKFYEASNGNLYVFCDNLNCQRAIQGEINLALSGLNFNSFLTNLHGLRNGKRAGKDGSIWFSQRRGNEK</sequence>
<keyword evidence="1" id="KW-0175">Coiled coil</keyword>
<feature type="coiled-coil region" evidence="1">
    <location>
        <begin position="101"/>
        <end position="149"/>
    </location>
</feature>
<proteinExistence type="predicted"/>